<dbReference type="EMBL" id="KN832989">
    <property type="protein sequence ID" value="KIM83761.1"/>
    <property type="molecule type" value="Genomic_DNA"/>
</dbReference>
<evidence type="ECO:0000313" key="1">
    <source>
        <dbReference type="EMBL" id="KIM83761.1"/>
    </source>
</evidence>
<dbReference type="Proteomes" id="UP000054166">
    <property type="component" value="Unassembled WGS sequence"/>
</dbReference>
<dbReference type="InParanoid" id="A0A0C3FZV8"/>
<proteinExistence type="predicted"/>
<reference evidence="2" key="2">
    <citation type="submission" date="2015-01" db="EMBL/GenBank/DDBJ databases">
        <title>Evolutionary Origins and Diversification of the Mycorrhizal Mutualists.</title>
        <authorList>
            <consortium name="DOE Joint Genome Institute"/>
            <consortium name="Mycorrhizal Genomics Consortium"/>
            <person name="Kohler A."/>
            <person name="Kuo A."/>
            <person name="Nagy L.G."/>
            <person name="Floudas D."/>
            <person name="Copeland A."/>
            <person name="Barry K.W."/>
            <person name="Cichocki N."/>
            <person name="Veneault-Fourrey C."/>
            <person name="LaButti K."/>
            <person name="Lindquist E.A."/>
            <person name="Lipzen A."/>
            <person name="Lundell T."/>
            <person name="Morin E."/>
            <person name="Murat C."/>
            <person name="Riley R."/>
            <person name="Ohm R."/>
            <person name="Sun H."/>
            <person name="Tunlid A."/>
            <person name="Henrissat B."/>
            <person name="Grigoriev I.V."/>
            <person name="Hibbett D.S."/>
            <person name="Martin F."/>
        </authorList>
    </citation>
    <scope>NUCLEOTIDE SEQUENCE [LARGE SCALE GENOMIC DNA]</scope>
    <source>
        <strain evidence="2">F 1598</strain>
    </source>
</reference>
<dbReference type="AlphaFoldDB" id="A0A0C3FZV8"/>
<gene>
    <name evidence="1" type="ORF">PILCRDRAFT_6663</name>
</gene>
<reference evidence="1 2" key="1">
    <citation type="submission" date="2014-04" db="EMBL/GenBank/DDBJ databases">
        <authorList>
            <consortium name="DOE Joint Genome Institute"/>
            <person name="Kuo A."/>
            <person name="Tarkka M."/>
            <person name="Buscot F."/>
            <person name="Kohler A."/>
            <person name="Nagy L.G."/>
            <person name="Floudas D."/>
            <person name="Copeland A."/>
            <person name="Barry K.W."/>
            <person name="Cichocki N."/>
            <person name="Veneault-Fourrey C."/>
            <person name="LaButti K."/>
            <person name="Lindquist E.A."/>
            <person name="Lipzen A."/>
            <person name="Lundell T."/>
            <person name="Morin E."/>
            <person name="Murat C."/>
            <person name="Sun H."/>
            <person name="Tunlid A."/>
            <person name="Henrissat B."/>
            <person name="Grigoriev I.V."/>
            <person name="Hibbett D.S."/>
            <person name="Martin F."/>
            <person name="Nordberg H.P."/>
            <person name="Cantor M.N."/>
            <person name="Hua S.X."/>
        </authorList>
    </citation>
    <scope>NUCLEOTIDE SEQUENCE [LARGE SCALE GENOMIC DNA]</scope>
    <source>
        <strain evidence="1 2">F 1598</strain>
    </source>
</reference>
<sequence>MSSSTLLTSKAHSLLCAPQQNQVTYLAPPAHTSLVARHLVAPAKETLFDDSNPHSNTGIVIPTSPISVIITPDCNIPRYLETTYNILLCTQAHQYGVMLREADYATTKAISYPHWEKEWAVPIWIIDPKLMKIREEYPSELPKLESQNLLHLCDKDLAEHSSGFELHSACGR</sequence>
<organism evidence="1 2">
    <name type="scientific">Piloderma croceum (strain F 1598)</name>
    <dbReference type="NCBI Taxonomy" id="765440"/>
    <lineage>
        <taxon>Eukaryota</taxon>
        <taxon>Fungi</taxon>
        <taxon>Dikarya</taxon>
        <taxon>Basidiomycota</taxon>
        <taxon>Agaricomycotina</taxon>
        <taxon>Agaricomycetes</taxon>
        <taxon>Agaricomycetidae</taxon>
        <taxon>Atheliales</taxon>
        <taxon>Atheliaceae</taxon>
        <taxon>Piloderma</taxon>
    </lineage>
</organism>
<keyword evidence="2" id="KW-1185">Reference proteome</keyword>
<protein>
    <submittedName>
        <fullName evidence="1">Uncharacterized protein</fullName>
    </submittedName>
</protein>
<evidence type="ECO:0000313" key="2">
    <source>
        <dbReference type="Proteomes" id="UP000054166"/>
    </source>
</evidence>
<accession>A0A0C3FZV8</accession>
<name>A0A0C3FZV8_PILCF</name>
<dbReference type="HOGENOM" id="CLU_1555853_0_0_1"/>